<keyword evidence="2" id="KW-0812">Transmembrane</keyword>
<evidence type="ECO:0008006" key="6">
    <source>
        <dbReference type="Google" id="ProtNLM"/>
    </source>
</evidence>
<evidence type="ECO:0000256" key="1">
    <source>
        <dbReference type="SAM" id="MobiDB-lite"/>
    </source>
</evidence>
<protein>
    <recommendedName>
        <fullName evidence="6">Secreted protein</fullName>
    </recommendedName>
</protein>
<name>A0A939BST2_9ACTN</name>
<evidence type="ECO:0000313" key="4">
    <source>
        <dbReference type="EMBL" id="MBM9459954.1"/>
    </source>
</evidence>
<feature type="signal peptide" evidence="3">
    <location>
        <begin position="1"/>
        <end position="31"/>
    </location>
</feature>
<reference evidence="4" key="1">
    <citation type="submission" date="2021-01" db="EMBL/GenBank/DDBJ databases">
        <title>Novel species in genus Nocardioides.</title>
        <authorList>
            <person name="Zhang G."/>
        </authorList>
    </citation>
    <scope>NUCLEOTIDE SEQUENCE</scope>
    <source>
        <strain evidence="4">Zg-536</strain>
    </source>
</reference>
<evidence type="ECO:0000256" key="3">
    <source>
        <dbReference type="SAM" id="SignalP"/>
    </source>
</evidence>
<accession>A0A939BST2</accession>
<gene>
    <name evidence="4" type="ORF">JK386_08565</name>
</gene>
<keyword evidence="2" id="KW-0472">Membrane</keyword>
<comment type="caution">
    <text evidence="4">The sequence shown here is derived from an EMBL/GenBank/DDBJ whole genome shotgun (WGS) entry which is preliminary data.</text>
</comment>
<feature type="transmembrane region" description="Helical" evidence="2">
    <location>
        <begin position="745"/>
        <end position="764"/>
    </location>
</feature>
<keyword evidence="3" id="KW-0732">Signal</keyword>
<feature type="chain" id="PRO_5037107127" description="Secreted protein" evidence="3">
    <location>
        <begin position="32"/>
        <end position="786"/>
    </location>
</feature>
<proteinExistence type="predicted"/>
<evidence type="ECO:0000256" key="2">
    <source>
        <dbReference type="SAM" id="Phobius"/>
    </source>
</evidence>
<dbReference type="AlphaFoldDB" id="A0A939BST2"/>
<feature type="compositionally biased region" description="Low complexity" evidence="1">
    <location>
        <begin position="323"/>
        <end position="335"/>
    </location>
</feature>
<keyword evidence="5" id="KW-1185">Reference proteome</keyword>
<dbReference type="RefSeq" id="WP_205291252.1">
    <property type="nucleotide sequence ID" value="NZ_CP074406.1"/>
</dbReference>
<feature type="region of interest" description="Disordered" evidence="1">
    <location>
        <begin position="309"/>
        <end position="353"/>
    </location>
</feature>
<feature type="region of interest" description="Disordered" evidence="1">
    <location>
        <begin position="30"/>
        <end position="101"/>
    </location>
</feature>
<dbReference type="Proteomes" id="UP000663791">
    <property type="component" value="Unassembled WGS sequence"/>
</dbReference>
<evidence type="ECO:0000313" key="5">
    <source>
        <dbReference type="Proteomes" id="UP000663791"/>
    </source>
</evidence>
<dbReference type="EMBL" id="JAERTX010000006">
    <property type="protein sequence ID" value="MBM9459954.1"/>
    <property type="molecule type" value="Genomic_DNA"/>
</dbReference>
<dbReference type="InterPro" id="IPR046112">
    <property type="entry name" value="DUF6049"/>
</dbReference>
<feature type="compositionally biased region" description="Low complexity" evidence="1">
    <location>
        <begin position="39"/>
        <end position="57"/>
    </location>
</feature>
<sequence length="786" mass="82924">MHLSPVTLRRLAGAVGAVVLTVTATTLPANAEPRDDTISPSLLAPGSPVGSPSSEGVSQRDGQVSRGTARAPSTEDDTDTAPLSLTIDRLTPGELPRRGPLEVRGTVTNSTLETWRDISLFPIFNAGSDCASASCAPVMTTSAQLAAAVETDPETPLAVRNVETSDEIELLTPGQTASYSLRIPQRELRRIFGKRPTPGVYWFGVHALGASLTNPYDNLADGRARTFLPYVPGSTDAVVDTAVVLPLRAAITRTADGALARTADWLEALSLDGTLGGPLAFGTAAGDRPMSWLVDPAVPDAVRNLASGNPARAIRQLPDPDLEPTTETPDTTATDEPGEDDGDGTSQDRLPDTDPLVLSARSWLAQARAVVPDDAVLGLPFGDPDISSAAEFLPELYPIARRYPGVELTDWGVDATRAVASPDGYLDPAALETVDDGAVIILADGMFDVESFSETPRSDSLIGESPVVPAERGAAQGGPGPDARKAPVALRQRILSEAALRALDAADEDPAPLTVVLPATLDADGSAAFWDGLETDWLRLRTVAELTVPAPGDAPAAQRQLDLEDLVYPADRERREISRGVMTEADRLIQAAHSLQSILGDRYDIGAELTGEALTGTSFELRRDDGVQARLARAHQWVTERLAMISVETPNGVTLSGRSGGFSVALRNDLPHPVTVNLSATTDDGARIEVPNPIQLAANSRTSVPISAELLRTGVHNVAFRVTDAEGTAISGVETLPLRSGRVGAVIWVIIGTGAAILFLAIGIRLRRRIRDHRHPDEAQAQAGPA</sequence>
<keyword evidence="2" id="KW-1133">Transmembrane helix</keyword>
<organism evidence="4 5">
    <name type="scientific">Nocardioides faecalis</name>
    <dbReference type="NCBI Taxonomy" id="2803858"/>
    <lineage>
        <taxon>Bacteria</taxon>
        <taxon>Bacillati</taxon>
        <taxon>Actinomycetota</taxon>
        <taxon>Actinomycetes</taxon>
        <taxon>Propionibacteriales</taxon>
        <taxon>Nocardioidaceae</taxon>
        <taxon>Nocardioides</taxon>
    </lineage>
</organism>
<dbReference type="Pfam" id="PF19516">
    <property type="entry name" value="DUF6049"/>
    <property type="match status" value="1"/>
</dbReference>